<reference evidence="1 2" key="1">
    <citation type="submission" date="2018-11" db="EMBL/GenBank/DDBJ databases">
        <title>the genome of Mesorhizobium tamadayense DSM 28320.</title>
        <authorList>
            <person name="Gao J."/>
        </authorList>
    </citation>
    <scope>NUCLEOTIDE SEQUENCE [LARGE SCALE GENOMIC DNA]</scope>
    <source>
        <strain evidence="1 2">DSM 28320</strain>
    </source>
</reference>
<evidence type="ECO:0000313" key="1">
    <source>
        <dbReference type="EMBL" id="RRH96898.1"/>
    </source>
</evidence>
<sequence>MLFGALNPNIFMLFAGENRLLYEEVLLRIYDGCFGADILFPTRNELVGIVYEVLAAHPELWHDEGKLVTLDEVSSRGRRLRPRNRVDGDREATVEAMGKARHIYARLIETGWLEESRYGLKVTVDMPAAAMRLADFLSTLRQGTEQQLGGLIVEVRNALEAVKANASHNALGLHKAAKDALGFGRYLRSVLSSLRDIERHVLASQDLNERLAHFFEDFVERVLLKDYASISTTAHPYRFRYAILESLQKLEDSPVDVDSLAAAYADTGLTDGRDKARDIVFDDLHKIRRVLAQIDEAFFRIQQHRARLEVRLRNTVRYAGRRADAFLRRSEKLVLELDRLVERRGGSREAVFVPGYLQPVTGPYSPSLLARPRGDRAEVEVEALTLPEPEPIHLLRRQLEREYLDRITVLPTQVLAFLDRQVRDEPVSASSLNIDGLDDFLAFEVLRRSARGMLNNQFADALSRSLRGTYEFTVAGRERVDNDWISCDDFDIRRIRTGKGPTGDAERI</sequence>
<dbReference type="EMBL" id="RQXT01000029">
    <property type="protein sequence ID" value="RRH96898.1"/>
    <property type="molecule type" value="Genomic_DNA"/>
</dbReference>
<accession>A0A3P3FGW3</accession>
<comment type="caution">
    <text evidence="1">The sequence shown here is derived from an EMBL/GenBank/DDBJ whole genome shotgun (WGS) entry which is preliminary data.</text>
</comment>
<dbReference type="InterPro" id="IPR043773">
    <property type="entry name" value="JetA"/>
</dbReference>
<proteinExistence type="predicted"/>
<dbReference type="RefSeq" id="WP_125002414.1">
    <property type="nucleotide sequence ID" value="NZ_RQXT01000029.1"/>
</dbReference>
<dbReference type="OrthoDB" id="8038184at2"/>
<protein>
    <submittedName>
        <fullName evidence="1">Uncharacterized protein</fullName>
    </submittedName>
</protein>
<name>A0A3P3FGW3_9HYPH</name>
<gene>
    <name evidence="1" type="ORF">EH240_21645</name>
</gene>
<organism evidence="1 2">
    <name type="scientific">Mesorhizobium tamadayense</name>
    <dbReference type="NCBI Taxonomy" id="425306"/>
    <lineage>
        <taxon>Bacteria</taxon>
        <taxon>Pseudomonadati</taxon>
        <taxon>Pseudomonadota</taxon>
        <taxon>Alphaproteobacteria</taxon>
        <taxon>Hyphomicrobiales</taxon>
        <taxon>Phyllobacteriaceae</taxon>
        <taxon>Mesorhizobium</taxon>
    </lineage>
</organism>
<keyword evidence="2" id="KW-1185">Reference proteome</keyword>
<dbReference type="Pfam" id="PF18982">
    <property type="entry name" value="JetA"/>
    <property type="match status" value="1"/>
</dbReference>
<evidence type="ECO:0000313" key="2">
    <source>
        <dbReference type="Proteomes" id="UP000273786"/>
    </source>
</evidence>
<dbReference type="AlphaFoldDB" id="A0A3P3FGW3"/>
<dbReference type="Proteomes" id="UP000273786">
    <property type="component" value="Unassembled WGS sequence"/>
</dbReference>